<keyword evidence="3" id="KW-0812">Transmembrane</keyword>
<evidence type="ECO:0000256" key="1">
    <source>
        <dbReference type="SAM" id="Coils"/>
    </source>
</evidence>
<dbReference type="GO" id="GO:0019894">
    <property type="term" value="F:kinesin binding"/>
    <property type="evidence" value="ECO:0007669"/>
    <property type="project" value="EnsemblMetazoa"/>
</dbReference>
<accession>G0N0N5</accession>
<feature type="compositionally biased region" description="Basic and acidic residues" evidence="2">
    <location>
        <begin position="138"/>
        <end position="152"/>
    </location>
</feature>
<reference evidence="5" key="1">
    <citation type="submission" date="2011-07" db="EMBL/GenBank/DDBJ databases">
        <authorList>
            <consortium name="Caenorhabditis brenneri Sequencing and Analysis Consortium"/>
            <person name="Wilson R.K."/>
        </authorList>
    </citation>
    <scope>NUCLEOTIDE SEQUENCE [LARGE SCALE GENOMIC DNA]</scope>
    <source>
        <strain evidence="5">PB2801</strain>
    </source>
</reference>
<dbReference type="AlphaFoldDB" id="G0N0N5"/>
<keyword evidence="1" id="KW-0175">Coiled coil</keyword>
<keyword evidence="3" id="KW-1133">Transmembrane helix</keyword>
<name>G0N0N5_CAEBE</name>
<feature type="transmembrane region" description="Helical" evidence="3">
    <location>
        <begin position="6"/>
        <end position="25"/>
    </location>
</feature>
<dbReference type="STRING" id="135651.G0N0N5"/>
<dbReference type="eggNOG" id="ENOG502SGG5">
    <property type="taxonomic scope" value="Eukaryota"/>
</dbReference>
<dbReference type="Proteomes" id="UP000008068">
    <property type="component" value="Unassembled WGS sequence"/>
</dbReference>
<dbReference type="InParanoid" id="G0N0N5"/>
<dbReference type="GO" id="GO:0005789">
    <property type="term" value="C:endoplasmic reticulum membrane"/>
    <property type="evidence" value="ECO:0007669"/>
    <property type="project" value="EnsemblMetazoa"/>
</dbReference>
<organism evidence="5">
    <name type="scientific">Caenorhabditis brenneri</name>
    <name type="common">Nematode worm</name>
    <dbReference type="NCBI Taxonomy" id="135651"/>
    <lineage>
        <taxon>Eukaryota</taxon>
        <taxon>Metazoa</taxon>
        <taxon>Ecdysozoa</taxon>
        <taxon>Nematoda</taxon>
        <taxon>Chromadorea</taxon>
        <taxon>Rhabditida</taxon>
        <taxon>Rhabditina</taxon>
        <taxon>Rhabditomorpha</taxon>
        <taxon>Rhabditoidea</taxon>
        <taxon>Rhabditidae</taxon>
        <taxon>Peloderinae</taxon>
        <taxon>Caenorhabditis</taxon>
    </lineage>
</organism>
<dbReference type="EMBL" id="GL379825">
    <property type="protein sequence ID" value="EGT49155.1"/>
    <property type="molecule type" value="Genomic_DNA"/>
</dbReference>
<dbReference type="OMA" id="YNDEEAY"/>
<sequence length="701" mass="79644">MDLDLFAWGTAVGIAAFLCLLIFWWHHSREQEFERAFSEEALKILTQPDKKKGGKNAKKDKKKQKTPDETEDEREKDDKNTVQPQAAAARVSASPSAPVAPPQAKSKVPSPKQPQQQQQQQVQQAAAPKEQHISSNDSPKEAPKESTKEEKKKPVKVINPKDLDLKKVIARLTALTDLEDGYIQFLNNSFRDSDNQKNNLSSEVKALQKKVSEGTQKIEKLQKDKAAVEQREKHEQSQRLTLNTKLQEFQGRESELTRQLHAAQAAVTNRATEQDINSMRGRIQQLEHDNNNLRTMNSRTNHSLQTLQQHLKSEQNKNRQLKNEYDAEIKRRNEEKAKSDVSLQKFTKVVERVEAESLEAGQKLAQQKEEIAGLTKSKAELQESLDAALLALQNQTERDGKKDSELAAEITALKEENQKLNNEKKLGLENHARLEELIKELNNDISEFHAYKDQQEALISELKKREQSRIGEIDSIKERSQANEAELLKQLNEIKVKLAETQKALEEEKSRVVEIPHNNPEPVVEEVFELKKTHVDLASAPSTSDTDDAEVKRLIAENATLQDKNAELRQRNANIQEKVEAAPNQVLNERKRVVAEFQKLNGKQFKTYNDEEAYNQWFCESITDVQNRINASQSAAPTCTPVPSKVQKQAAPVQQAQPQSEGDRQVLQTLLKQLERISVLVDQSEQKYEDSIARLTANQIS</sequence>
<evidence type="ECO:0000313" key="5">
    <source>
        <dbReference type="Proteomes" id="UP000008068"/>
    </source>
</evidence>
<feature type="coiled-coil region" evidence="1">
    <location>
        <begin position="190"/>
        <end position="511"/>
    </location>
</feature>
<keyword evidence="5" id="KW-1185">Reference proteome</keyword>
<gene>
    <name evidence="4" type="ORF">CAEBREN_23112</name>
</gene>
<evidence type="ECO:0000256" key="2">
    <source>
        <dbReference type="SAM" id="MobiDB-lite"/>
    </source>
</evidence>
<dbReference type="HOGENOM" id="CLU_021007_0_0_1"/>
<dbReference type="GO" id="GO:0051653">
    <property type="term" value="P:spindle localization"/>
    <property type="evidence" value="ECO:0007669"/>
    <property type="project" value="EnsemblMetazoa"/>
</dbReference>
<dbReference type="OrthoDB" id="5876877at2759"/>
<dbReference type="FunCoup" id="G0N0N5">
    <property type="interactions" value="290"/>
</dbReference>
<feature type="region of interest" description="Disordered" evidence="2">
    <location>
        <begin position="44"/>
        <end position="160"/>
    </location>
</feature>
<proteinExistence type="predicted"/>
<keyword evidence="3" id="KW-0472">Membrane</keyword>
<feature type="compositionally biased region" description="Low complexity" evidence="2">
    <location>
        <begin position="81"/>
        <end position="128"/>
    </location>
</feature>
<evidence type="ECO:0000313" key="4">
    <source>
        <dbReference type="EMBL" id="EGT49155.1"/>
    </source>
</evidence>
<feature type="compositionally biased region" description="Basic residues" evidence="2">
    <location>
        <begin position="52"/>
        <end position="64"/>
    </location>
</feature>
<protein>
    <submittedName>
        <fullName evidence="4">Uncharacterized protein</fullName>
    </submittedName>
</protein>
<feature type="coiled-coil region" evidence="1">
    <location>
        <begin position="551"/>
        <end position="585"/>
    </location>
</feature>
<evidence type="ECO:0000256" key="3">
    <source>
        <dbReference type="SAM" id="Phobius"/>
    </source>
</evidence>
<dbReference type="Gene3D" id="1.10.287.1490">
    <property type="match status" value="1"/>
</dbReference>